<feature type="region of interest" description="Disordered" evidence="2">
    <location>
        <begin position="304"/>
        <end position="331"/>
    </location>
</feature>
<dbReference type="EMBL" id="VFPH01000001">
    <property type="protein sequence ID" value="TQM42808.1"/>
    <property type="molecule type" value="Genomic_DNA"/>
</dbReference>
<reference evidence="4 5" key="1">
    <citation type="submission" date="2019-06" db="EMBL/GenBank/DDBJ databases">
        <title>Sequencing the genomes of 1000 actinobacteria strains.</title>
        <authorList>
            <person name="Klenk H.-P."/>
        </authorList>
    </citation>
    <scope>NUCLEOTIDE SEQUENCE [LARGE SCALE GENOMIC DNA]</scope>
    <source>
        <strain evidence="4 5">DSM 45511</strain>
    </source>
</reference>
<dbReference type="GO" id="GO:0003700">
    <property type="term" value="F:DNA-binding transcription factor activity"/>
    <property type="evidence" value="ECO:0007669"/>
    <property type="project" value="InterPro"/>
</dbReference>
<accession>A0A543G9Q0</accession>
<dbReference type="AlphaFoldDB" id="A0A543G9Q0"/>
<evidence type="ECO:0000256" key="1">
    <source>
        <dbReference type="ARBA" id="ARBA00023125"/>
    </source>
</evidence>
<evidence type="ECO:0000256" key="2">
    <source>
        <dbReference type="SAM" id="MobiDB-lite"/>
    </source>
</evidence>
<organism evidence="4 5">
    <name type="scientific">Pseudonocardia cypriaca</name>
    <dbReference type="NCBI Taxonomy" id="882449"/>
    <lineage>
        <taxon>Bacteria</taxon>
        <taxon>Bacillati</taxon>
        <taxon>Actinomycetota</taxon>
        <taxon>Actinomycetes</taxon>
        <taxon>Pseudonocardiales</taxon>
        <taxon>Pseudonocardiaceae</taxon>
        <taxon>Pseudonocardia</taxon>
    </lineage>
</organism>
<dbReference type="RefSeq" id="WP_142095579.1">
    <property type="nucleotide sequence ID" value="NZ_VFPH01000001.1"/>
</dbReference>
<evidence type="ECO:0000313" key="4">
    <source>
        <dbReference type="EMBL" id="TQM42808.1"/>
    </source>
</evidence>
<dbReference type="PROSITE" id="PS50937">
    <property type="entry name" value="HTH_MERR_2"/>
    <property type="match status" value="1"/>
</dbReference>
<feature type="compositionally biased region" description="Low complexity" evidence="2">
    <location>
        <begin position="304"/>
        <end position="316"/>
    </location>
</feature>
<name>A0A543G9Q0_9PSEU</name>
<protein>
    <submittedName>
        <fullName evidence="4">DNA-binding transcriptional MerR regulator</fullName>
    </submittedName>
</protein>
<feature type="domain" description="HTH merR-type" evidence="3">
    <location>
        <begin position="5"/>
        <end position="73"/>
    </location>
</feature>
<dbReference type="InterPro" id="IPR047057">
    <property type="entry name" value="MerR_fam"/>
</dbReference>
<sequence length="331" mass="35330">MTQDTLGIGDLAARTGVPVRTIRFYCDEGLLDTQRSAGGHRRFAPSAVDRLGLVRRLRGLGLGLPAIAAVLREERSITEAVAAERAALDVELAALAWRRASLAAVEEAAPADRAARLALLAAVQDHHAARDALLGFWHRLFASPLPADLVEMFLEVSVPAPPDVPTPRQVVAYAEMVALAGDPTLARRMRARARVNIELISDEAELLTGIGEACHLARPLVLAGRRPEPGPSLDRYVAAYATVRRTGDTPRFRRELLATATVDRDPRLRRYWTLVGEVTGDPVTVGVAQAWLVDALERSVVGGSVTSGSAGRSAEPSPVPVPAAPAGELRG</sequence>
<dbReference type="PANTHER" id="PTHR30204">
    <property type="entry name" value="REDOX-CYCLING DRUG-SENSING TRANSCRIPTIONAL ACTIVATOR SOXR"/>
    <property type="match status" value="1"/>
</dbReference>
<comment type="caution">
    <text evidence="4">The sequence shown here is derived from an EMBL/GenBank/DDBJ whole genome shotgun (WGS) entry which is preliminary data.</text>
</comment>
<proteinExistence type="predicted"/>
<dbReference type="Gene3D" id="1.10.1660.10">
    <property type="match status" value="1"/>
</dbReference>
<evidence type="ECO:0000313" key="5">
    <source>
        <dbReference type="Proteomes" id="UP000319818"/>
    </source>
</evidence>
<dbReference type="Pfam" id="PF13411">
    <property type="entry name" value="MerR_1"/>
    <property type="match status" value="1"/>
</dbReference>
<dbReference type="PRINTS" id="PR00040">
    <property type="entry name" value="HTHMERR"/>
</dbReference>
<keyword evidence="5" id="KW-1185">Reference proteome</keyword>
<keyword evidence="1 4" id="KW-0238">DNA-binding</keyword>
<dbReference type="InterPro" id="IPR000551">
    <property type="entry name" value="MerR-type_HTH_dom"/>
</dbReference>
<dbReference type="PANTHER" id="PTHR30204:SF93">
    <property type="entry name" value="HTH MERR-TYPE DOMAIN-CONTAINING PROTEIN"/>
    <property type="match status" value="1"/>
</dbReference>
<dbReference type="GO" id="GO:0003677">
    <property type="term" value="F:DNA binding"/>
    <property type="evidence" value="ECO:0007669"/>
    <property type="project" value="UniProtKB-KW"/>
</dbReference>
<gene>
    <name evidence="4" type="ORF">FB388_0144</name>
</gene>
<dbReference type="SMART" id="SM00422">
    <property type="entry name" value="HTH_MERR"/>
    <property type="match status" value="1"/>
</dbReference>
<dbReference type="OrthoDB" id="9809391at2"/>
<dbReference type="InterPro" id="IPR009061">
    <property type="entry name" value="DNA-bd_dom_put_sf"/>
</dbReference>
<evidence type="ECO:0000259" key="3">
    <source>
        <dbReference type="PROSITE" id="PS50937"/>
    </source>
</evidence>
<dbReference type="SUPFAM" id="SSF46955">
    <property type="entry name" value="Putative DNA-binding domain"/>
    <property type="match status" value="1"/>
</dbReference>
<dbReference type="Proteomes" id="UP000319818">
    <property type="component" value="Unassembled WGS sequence"/>
</dbReference>